<dbReference type="Gene3D" id="3.60.21.10">
    <property type="match status" value="1"/>
</dbReference>
<comment type="caution">
    <text evidence="2">The sequence shown here is derived from an EMBL/GenBank/DDBJ whole genome shotgun (WGS) entry which is preliminary data.</text>
</comment>
<accession>A0A839ZCR7</accession>
<sequence length="275" mass="30289">MISFHGTLDHSAAPDWSRQIIFGLWKTPLVTLSEARGPEGIRIYAVGDIHGCLSLLNKLLQKIGEDIARSKPDDWRILFLGDYVDRGSDSKGVIDRLIALQSVDPRHILLAGNHDVEFLAFLKQPSMDGVFVNSGGNATSRSYGVKLNPSKLKTEADLENVHQKLVEAVPSSHIHFLEGLQLSVSYGDYFFCHAGVRPGTPLDSQDPDDLLRMRAPFLQSLMPLEKVVVHGHTISAKPEERINRIGIDTGAYRTGRLTALVIDGNDKAFLSSKPS</sequence>
<dbReference type="GO" id="GO:0005737">
    <property type="term" value="C:cytoplasm"/>
    <property type="evidence" value="ECO:0007669"/>
    <property type="project" value="TreeGrafter"/>
</dbReference>
<dbReference type="GO" id="GO:0110154">
    <property type="term" value="P:RNA decapping"/>
    <property type="evidence" value="ECO:0007669"/>
    <property type="project" value="TreeGrafter"/>
</dbReference>
<dbReference type="RefSeq" id="WP_343056180.1">
    <property type="nucleotide sequence ID" value="NZ_JACICD010000006.1"/>
</dbReference>
<dbReference type="Pfam" id="PF00149">
    <property type="entry name" value="Metallophos"/>
    <property type="match status" value="1"/>
</dbReference>
<proteinExistence type="predicted"/>
<dbReference type="GO" id="GO:0004722">
    <property type="term" value="F:protein serine/threonine phosphatase activity"/>
    <property type="evidence" value="ECO:0007669"/>
    <property type="project" value="UniProtKB-EC"/>
</dbReference>
<dbReference type="GO" id="GO:0008803">
    <property type="term" value="F:bis(5'-nucleosyl)-tetraphosphatase (symmetrical) activity"/>
    <property type="evidence" value="ECO:0007669"/>
    <property type="project" value="TreeGrafter"/>
</dbReference>
<organism evidence="2 3">
    <name type="scientific">Ancylobacter tetraedralis</name>
    <dbReference type="NCBI Taxonomy" id="217068"/>
    <lineage>
        <taxon>Bacteria</taxon>
        <taxon>Pseudomonadati</taxon>
        <taxon>Pseudomonadota</taxon>
        <taxon>Alphaproteobacteria</taxon>
        <taxon>Hyphomicrobiales</taxon>
        <taxon>Xanthobacteraceae</taxon>
        <taxon>Ancylobacter</taxon>
    </lineage>
</organism>
<dbReference type="PRINTS" id="PR00114">
    <property type="entry name" value="STPHPHTASE"/>
</dbReference>
<dbReference type="AlphaFoldDB" id="A0A839ZCR7"/>
<dbReference type="InterPro" id="IPR004843">
    <property type="entry name" value="Calcineurin-like_PHP"/>
</dbReference>
<gene>
    <name evidence="2" type="ORF">FHS55_003155</name>
</gene>
<keyword evidence="2" id="KW-0378">Hydrolase</keyword>
<keyword evidence="3" id="KW-1185">Reference proteome</keyword>
<dbReference type="PANTHER" id="PTHR42850:SF4">
    <property type="entry name" value="ZINC-DEPENDENT ENDOPOLYPHOSPHATASE"/>
    <property type="match status" value="1"/>
</dbReference>
<evidence type="ECO:0000313" key="3">
    <source>
        <dbReference type="Proteomes" id="UP000533469"/>
    </source>
</evidence>
<dbReference type="EC" id="3.1.3.16" evidence="2"/>
<dbReference type="InterPro" id="IPR050126">
    <property type="entry name" value="Ap4A_hydrolase"/>
</dbReference>
<evidence type="ECO:0000259" key="1">
    <source>
        <dbReference type="Pfam" id="PF00149"/>
    </source>
</evidence>
<dbReference type="Proteomes" id="UP000533469">
    <property type="component" value="Unassembled WGS sequence"/>
</dbReference>
<feature type="domain" description="Calcineurin-like phosphoesterase" evidence="1">
    <location>
        <begin position="41"/>
        <end position="233"/>
    </location>
</feature>
<dbReference type="PANTHER" id="PTHR42850">
    <property type="entry name" value="METALLOPHOSPHOESTERASE"/>
    <property type="match status" value="1"/>
</dbReference>
<dbReference type="CDD" id="cd00144">
    <property type="entry name" value="MPP_PPP_family"/>
    <property type="match status" value="1"/>
</dbReference>
<dbReference type="SUPFAM" id="SSF56300">
    <property type="entry name" value="Metallo-dependent phosphatases"/>
    <property type="match status" value="1"/>
</dbReference>
<protein>
    <submittedName>
        <fullName evidence="2">Serine/threonine protein phosphatase 1</fullName>
        <ecNumber evidence="2">3.1.3.16</ecNumber>
    </submittedName>
</protein>
<dbReference type="InterPro" id="IPR006186">
    <property type="entry name" value="Ser/Thr-sp_prot-phosphatase"/>
</dbReference>
<name>A0A839ZCR7_9HYPH</name>
<dbReference type="InterPro" id="IPR029052">
    <property type="entry name" value="Metallo-depent_PP-like"/>
</dbReference>
<evidence type="ECO:0000313" key="2">
    <source>
        <dbReference type="EMBL" id="MBB3772534.1"/>
    </source>
</evidence>
<reference evidence="2 3" key="1">
    <citation type="submission" date="2020-08" db="EMBL/GenBank/DDBJ databases">
        <title>Genomic Encyclopedia of Type Strains, Phase IV (KMG-IV): sequencing the most valuable type-strain genomes for metagenomic binning, comparative biology and taxonomic classification.</title>
        <authorList>
            <person name="Goeker M."/>
        </authorList>
    </citation>
    <scope>NUCLEOTIDE SEQUENCE [LARGE SCALE GENOMIC DNA]</scope>
    <source>
        <strain evidence="2 3">DSM 5895</strain>
    </source>
</reference>
<dbReference type="EMBL" id="JACICD010000006">
    <property type="protein sequence ID" value="MBB3772534.1"/>
    <property type="molecule type" value="Genomic_DNA"/>
</dbReference>